<accession>A0A0E9UTL9</accession>
<proteinExistence type="predicted"/>
<organism evidence="2">
    <name type="scientific">Anguilla anguilla</name>
    <name type="common">European freshwater eel</name>
    <name type="synonym">Muraena anguilla</name>
    <dbReference type="NCBI Taxonomy" id="7936"/>
    <lineage>
        <taxon>Eukaryota</taxon>
        <taxon>Metazoa</taxon>
        <taxon>Chordata</taxon>
        <taxon>Craniata</taxon>
        <taxon>Vertebrata</taxon>
        <taxon>Euteleostomi</taxon>
        <taxon>Actinopterygii</taxon>
        <taxon>Neopterygii</taxon>
        <taxon>Teleostei</taxon>
        <taxon>Anguilliformes</taxon>
        <taxon>Anguillidae</taxon>
        <taxon>Anguilla</taxon>
    </lineage>
</organism>
<evidence type="ECO:0000256" key="1">
    <source>
        <dbReference type="SAM" id="MobiDB-lite"/>
    </source>
</evidence>
<protein>
    <submittedName>
        <fullName evidence="2">Uncharacterized protein</fullName>
    </submittedName>
</protein>
<dbReference type="AlphaFoldDB" id="A0A0E9UTL9"/>
<reference evidence="2" key="1">
    <citation type="submission" date="2014-11" db="EMBL/GenBank/DDBJ databases">
        <authorList>
            <person name="Amaro Gonzalez C."/>
        </authorList>
    </citation>
    <scope>NUCLEOTIDE SEQUENCE</scope>
</reference>
<evidence type="ECO:0000313" key="2">
    <source>
        <dbReference type="EMBL" id="JAH68278.1"/>
    </source>
</evidence>
<reference evidence="2" key="2">
    <citation type="journal article" date="2015" name="Fish Shellfish Immunol.">
        <title>Early steps in the European eel (Anguilla anguilla)-Vibrio vulnificus interaction in the gills: Role of the RtxA13 toxin.</title>
        <authorList>
            <person name="Callol A."/>
            <person name="Pajuelo D."/>
            <person name="Ebbesson L."/>
            <person name="Teles M."/>
            <person name="MacKenzie S."/>
            <person name="Amaro C."/>
        </authorList>
    </citation>
    <scope>NUCLEOTIDE SEQUENCE</scope>
</reference>
<feature type="region of interest" description="Disordered" evidence="1">
    <location>
        <begin position="1"/>
        <end position="25"/>
    </location>
</feature>
<dbReference type="EMBL" id="GBXM01040299">
    <property type="protein sequence ID" value="JAH68278.1"/>
    <property type="molecule type" value="Transcribed_RNA"/>
</dbReference>
<name>A0A0E9UTL9_ANGAN</name>
<sequence>MLHNEMTFRSQENWPVAGFDPGGSV</sequence>